<sequence length="372" mass="41074">MLLSIYIIAPTSKSMAYNLILAGSSLILAAFVSLTLQVFYFSPIDPLPLHILPSSSSSKNNQLQKVIKLGEGELKDPEDVCVDKEGTLYTATRDGWIKRMHRNGIWENWKHIDSHTLLGITTTKGGIIVCDTIKGLLKVTEDGVSVLVSYVNGSQLSFADDVIEASDGSVYFSVASTKFGLHNWHLDVLEARPHGQLLKYNPTSNEIDIVLDNLAFANGVALSKDEDYLVICESWKFRCLRYWLEGMNKGKTDIFIENLPGGPDNINLAPDGSFWIALIQVCPKGLEFVHTSKVAKLLLASSPRLFSLINVANKKATVVKVTTDGKIIQRFDDNNGKVVRFVTSALEFEDHLYLGSLSSNFVGKLPLHNTSN</sequence>
<keyword evidence="6" id="KW-1185">Reference proteome</keyword>
<dbReference type="PANTHER" id="PTHR10426">
    <property type="entry name" value="STRICTOSIDINE SYNTHASE-RELATED"/>
    <property type="match status" value="1"/>
</dbReference>
<dbReference type="Gene3D" id="2.120.10.30">
    <property type="entry name" value="TolB, C-terminal domain"/>
    <property type="match status" value="1"/>
</dbReference>
<dbReference type="SUPFAM" id="SSF63829">
    <property type="entry name" value="Calcium-dependent phosphotriesterase"/>
    <property type="match status" value="1"/>
</dbReference>
<dbReference type="GO" id="GO:0005773">
    <property type="term" value="C:vacuole"/>
    <property type="evidence" value="ECO:0007669"/>
    <property type="project" value="UniProtKB-SubCell"/>
</dbReference>
<dbReference type="Proteomes" id="UP000447434">
    <property type="component" value="Chromosome 11"/>
</dbReference>
<dbReference type="GO" id="GO:0016787">
    <property type="term" value="F:hydrolase activity"/>
    <property type="evidence" value="ECO:0007669"/>
    <property type="project" value="TreeGrafter"/>
</dbReference>
<dbReference type="InterPro" id="IPR018119">
    <property type="entry name" value="Strictosidine_synth_cons-reg"/>
</dbReference>
<name>A0A6A4PTN9_LUPAL</name>
<keyword evidence="4" id="KW-0325">Glycoprotein</keyword>
<evidence type="ECO:0000256" key="2">
    <source>
        <dbReference type="ARBA" id="ARBA00009191"/>
    </source>
</evidence>
<gene>
    <name evidence="5" type="ORF">Lalb_Chr11g0074211</name>
</gene>
<evidence type="ECO:0000256" key="1">
    <source>
        <dbReference type="ARBA" id="ARBA00004116"/>
    </source>
</evidence>
<comment type="subcellular location">
    <subcellularLocation>
        <location evidence="1">Vacuole</location>
    </subcellularLocation>
</comment>
<dbReference type="OrthoDB" id="5307922at2759"/>
<reference evidence="6" key="1">
    <citation type="journal article" date="2020" name="Nat. Commun.">
        <title>Genome sequence of the cluster root forming white lupin.</title>
        <authorList>
            <person name="Hufnagel B."/>
            <person name="Marques A."/>
            <person name="Soriano A."/>
            <person name="Marques L."/>
            <person name="Divol F."/>
            <person name="Doumas P."/>
            <person name="Sallet E."/>
            <person name="Mancinotti D."/>
            <person name="Carrere S."/>
            <person name="Marande W."/>
            <person name="Arribat S."/>
            <person name="Keller J."/>
            <person name="Huneau C."/>
            <person name="Blein T."/>
            <person name="Aime D."/>
            <person name="Laguerre M."/>
            <person name="Taylor J."/>
            <person name="Schubert V."/>
            <person name="Nelson M."/>
            <person name="Geu-Flores F."/>
            <person name="Crespi M."/>
            <person name="Gallardo-Guerrero K."/>
            <person name="Delaux P.-M."/>
            <person name="Salse J."/>
            <person name="Berges H."/>
            <person name="Guyot R."/>
            <person name="Gouzy J."/>
            <person name="Peret B."/>
        </authorList>
    </citation>
    <scope>NUCLEOTIDE SEQUENCE [LARGE SCALE GENOMIC DNA]</scope>
    <source>
        <strain evidence="6">cv. Amiga</strain>
    </source>
</reference>
<dbReference type="EMBL" id="WOCE01000011">
    <property type="protein sequence ID" value="KAE9604666.1"/>
    <property type="molecule type" value="Genomic_DNA"/>
</dbReference>
<protein>
    <submittedName>
        <fullName evidence="5">Putative strictosidine synthase transcription factor WD40-like family</fullName>
    </submittedName>
</protein>
<dbReference type="Pfam" id="PF20067">
    <property type="entry name" value="SSL_N"/>
    <property type="match status" value="1"/>
</dbReference>
<dbReference type="FunFam" id="2.120.10.30:FF:000066">
    <property type="entry name" value="ABC transporter permease protein"/>
    <property type="match status" value="1"/>
</dbReference>
<comment type="caution">
    <text evidence="5">The sequence shown here is derived from an EMBL/GenBank/DDBJ whole genome shotgun (WGS) entry which is preliminary data.</text>
</comment>
<accession>A0A6A4PTN9</accession>
<evidence type="ECO:0000313" key="6">
    <source>
        <dbReference type="Proteomes" id="UP000447434"/>
    </source>
</evidence>
<keyword evidence="3" id="KW-0926">Vacuole</keyword>
<evidence type="ECO:0000256" key="4">
    <source>
        <dbReference type="ARBA" id="ARBA00023180"/>
    </source>
</evidence>
<comment type="similarity">
    <text evidence="2">Belongs to the strictosidine synthase family.</text>
</comment>
<organism evidence="5 6">
    <name type="scientific">Lupinus albus</name>
    <name type="common">White lupine</name>
    <name type="synonym">Lupinus termis</name>
    <dbReference type="NCBI Taxonomy" id="3870"/>
    <lineage>
        <taxon>Eukaryota</taxon>
        <taxon>Viridiplantae</taxon>
        <taxon>Streptophyta</taxon>
        <taxon>Embryophyta</taxon>
        <taxon>Tracheophyta</taxon>
        <taxon>Spermatophyta</taxon>
        <taxon>Magnoliopsida</taxon>
        <taxon>eudicotyledons</taxon>
        <taxon>Gunneridae</taxon>
        <taxon>Pentapetalae</taxon>
        <taxon>rosids</taxon>
        <taxon>fabids</taxon>
        <taxon>Fabales</taxon>
        <taxon>Fabaceae</taxon>
        <taxon>Papilionoideae</taxon>
        <taxon>50 kb inversion clade</taxon>
        <taxon>genistoids sensu lato</taxon>
        <taxon>core genistoids</taxon>
        <taxon>Genisteae</taxon>
        <taxon>Lupinus</taxon>
    </lineage>
</organism>
<dbReference type="AlphaFoldDB" id="A0A6A4PTN9"/>
<proteinExistence type="inferred from homology"/>
<dbReference type="Pfam" id="PF03088">
    <property type="entry name" value="Str_synth"/>
    <property type="match status" value="1"/>
</dbReference>
<dbReference type="PANTHER" id="PTHR10426:SF68">
    <property type="entry name" value="OS07G0614000 PROTEIN"/>
    <property type="match status" value="1"/>
</dbReference>
<dbReference type="GO" id="GO:0012505">
    <property type="term" value="C:endomembrane system"/>
    <property type="evidence" value="ECO:0007669"/>
    <property type="project" value="TreeGrafter"/>
</dbReference>
<evidence type="ECO:0000256" key="3">
    <source>
        <dbReference type="ARBA" id="ARBA00022554"/>
    </source>
</evidence>
<evidence type="ECO:0000313" key="5">
    <source>
        <dbReference type="EMBL" id="KAE9604666.1"/>
    </source>
</evidence>
<dbReference type="InterPro" id="IPR011042">
    <property type="entry name" value="6-blade_b-propeller_TolB-like"/>
</dbReference>